<dbReference type="InterPro" id="IPR036259">
    <property type="entry name" value="MFS_trans_sf"/>
</dbReference>
<accession>A0A1V8T3P2</accession>
<keyword evidence="5 7" id="KW-0472">Membrane</keyword>
<dbReference type="GO" id="GO:0022857">
    <property type="term" value="F:transmembrane transporter activity"/>
    <property type="evidence" value="ECO:0007669"/>
    <property type="project" value="InterPro"/>
</dbReference>
<comment type="caution">
    <text evidence="9">The sequence shown here is derived from an EMBL/GenBank/DDBJ whole genome shotgun (WGS) entry which is preliminary data.</text>
</comment>
<proteinExistence type="inferred from homology"/>
<sequence length="542" mass="60011">MADRKVKDRSLREELDARKHADSEKADDASEKTMSIEPPPCECLNSTISPDETPHTILSFKPGDPTNPRNWSNTKKVFVVVSGILLVTNSTLGSSIPSGASDETSKYFNVTSETQLVLPASMYLLGYVLGPLAFSPLSETYGRQIVMRSTFAIYTAFTLGCALAPSWAGLVVMRLLTGIGASTPLSVIGGIYADIYATPKARGRAISVFMCSTCFGPLLGPVMSGFIAPVSWRWAYWLQLIIAGATWPLLLTMPETFAPTILAKQAKKMRKESGRDDVYAPTELEHRDMREIFVVVLTRPIRLFLFEAVVLCSCLYLSLIYAIFYMFLQSYPIIYKGIYGFNSGEEGLAFLPIGIGSIIACLIYLYWDHWLDQQRARDPAPAWSQKVEYARVPLACLGAPLLPASMFWLGWAARPDIHWSVPMVSAIPFGIAYLLVFIALINYIVDAYEVYSASAMAAASCSRSLFGAVLPFATAPMFTKLGVAWACSLLGFLSMLMGIIPFLFLKYGDTIRANSKFGQELKKQKEDAEKKEREDEERMIDV</sequence>
<dbReference type="Pfam" id="PF07690">
    <property type="entry name" value="MFS_1"/>
    <property type="match status" value="1"/>
</dbReference>
<evidence type="ECO:0000256" key="4">
    <source>
        <dbReference type="ARBA" id="ARBA00022989"/>
    </source>
</evidence>
<keyword evidence="3 7" id="KW-0812">Transmembrane</keyword>
<dbReference type="PROSITE" id="PS50850">
    <property type="entry name" value="MFS"/>
    <property type="match status" value="1"/>
</dbReference>
<feature type="compositionally biased region" description="Basic and acidic residues" evidence="6">
    <location>
        <begin position="1"/>
        <end position="31"/>
    </location>
</feature>
<dbReference type="FunFam" id="1.20.1250.20:FF:000082">
    <property type="entry name" value="MFS multidrug transporter, putative"/>
    <property type="match status" value="1"/>
</dbReference>
<feature type="transmembrane region" description="Helical" evidence="7">
    <location>
        <begin position="388"/>
        <end position="411"/>
    </location>
</feature>
<feature type="transmembrane region" description="Helical" evidence="7">
    <location>
        <begin position="146"/>
        <end position="165"/>
    </location>
</feature>
<gene>
    <name evidence="9" type="ORF">B0A48_09933</name>
</gene>
<feature type="region of interest" description="Disordered" evidence="6">
    <location>
        <begin position="1"/>
        <end position="40"/>
    </location>
</feature>
<evidence type="ECO:0000256" key="3">
    <source>
        <dbReference type="ARBA" id="ARBA00022692"/>
    </source>
</evidence>
<dbReference type="AlphaFoldDB" id="A0A1V8T3P2"/>
<comment type="subcellular location">
    <subcellularLocation>
        <location evidence="1">Membrane</location>
        <topology evidence="1">Multi-pass membrane protein</topology>
    </subcellularLocation>
</comment>
<evidence type="ECO:0000313" key="10">
    <source>
        <dbReference type="Proteomes" id="UP000192596"/>
    </source>
</evidence>
<feature type="transmembrane region" description="Helical" evidence="7">
    <location>
        <begin position="457"/>
        <end position="477"/>
    </location>
</feature>
<evidence type="ECO:0000313" key="9">
    <source>
        <dbReference type="EMBL" id="OQO05838.1"/>
    </source>
</evidence>
<feature type="transmembrane region" description="Helical" evidence="7">
    <location>
        <begin position="116"/>
        <end position="134"/>
    </location>
</feature>
<feature type="compositionally biased region" description="Basic and acidic residues" evidence="6">
    <location>
        <begin position="519"/>
        <end position="533"/>
    </location>
</feature>
<dbReference type="InParanoid" id="A0A1V8T3P2"/>
<evidence type="ECO:0000256" key="1">
    <source>
        <dbReference type="ARBA" id="ARBA00004141"/>
    </source>
</evidence>
<evidence type="ECO:0000256" key="5">
    <source>
        <dbReference type="ARBA" id="ARBA00023136"/>
    </source>
</evidence>
<feature type="transmembrane region" description="Helical" evidence="7">
    <location>
        <begin position="77"/>
        <end position="96"/>
    </location>
</feature>
<dbReference type="SUPFAM" id="SSF103473">
    <property type="entry name" value="MFS general substrate transporter"/>
    <property type="match status" value="1"/>
</dbReference>
<keyword evidence="4 7" id="KW-1133">Transmembrane helix</keyword>
<dbReference type="GO" id="GO:0005886">
    <property type="term" value="C:plasma membrane"/>
    <property type="evidence" value="ECO:0007669"/>
    <property type="project" value="TreeGrafter"/>
</dbReference>
<feature type="transmembrane region" description="Helical" evidence="7">
    <location>
        <begin position="171"/>
        <end position="193"/>
    </location>
</feature>
<dbReference type="STRING" id="1507870.A0A1V8T3P2"/>
<keyword evidence="10" id="KW-1185">Reference proteome</keyword>
<feature type="transmembrane region" description="Helical" evidence="7">
    <location>
        <begin position="348"/>
        <end position="367"/>
    </location>
</feature>
<dbReference type="OrthoDB" id="5141738at2759"/>
<dbReference type="CDD" id="cd17323">
    <property type="entry name" value="MFS_Tpo1_MDR_like"/>
    <property type="match status" value="1"/>
</dbReference>
<feature type="transmembrane region" description="Helical" evidence="7">
    <location>
        <begin position="303"/>
        <end position="328"/>
    </location>
</feature>
<evidence type="ECO:0000256" key="7">
    <source>
        <dbReference type="SAM" id="Phobius"/>
    </source>
</evidence>
<feature type="transmembrane region" description="Helical" evidence="7">
    <location>
        <begin position="423"/>
        <end position="445"/>
    </location>
</feature>
<organism evidence="9 10">
    <name type="scientific">Cryoendolithus antarcticus</name>
    <dbReference type="NCBI Taxonomy" id="1507870"/>
    <lineage>
        <taxon>Eukaryota</taxon>
        <taxon>Fungi</taxon>
        <taxon>Dikarya</taxon>
        <taxon>Ascomycota</taxon>
        <taxon>Pezizomycotina</taxon>
        <taxon>Dothideomycetes</taxon>
        <taxon>Dothideomycetidae</taxon>
        <taxon>Cladosporiales</taxon>
        <taxon>Cladosporiaceae</taxon>
        <taxon>Cryoendolithus</taxon>
    </lineage>
</organism>
<dbReference type="Proteomes" id="UP000192596">
    <property type="component" value="Unassembled WGS sequence"/>
</dbReference>
<feature type="domain" description="Major facilitator superfamily (MFS) profile" evidence="8">
    <location>
        <begin position="75"/>
        <end position="509"/>
    </location>
</feature>
<feature type="transmembrane region" description="Helical" evidence="7">
    <location>
        <begin position="205"/>
        <end position="228"/>
    </location>
</feature>
<evidence type="ECO:0000259" key="8">
    <source>
        <dbReference type="PROSITE" id="PS50850"/>
    </source>
</evidence>
<evidence type="ECO:0000256" key="6">
    <source>
        <dbReference type="SAM" id="MobiDB-lite"/>
    </source>
</evidence>
<dbReference type="EMBL" id="NAJO01000018">
    <property type="protein sequence ID" value="OQO05838.1"/>
    <property type="molecule type" value="Genomic_DNA"/>
</dbReference>
<comment type="similarity">
    <text evidence="2">Belongs to the major facilitator superfamily.</text>
</comment>
<dbReference type="PANTHER" id="PTHR23502:SF74">
    <property type="entry name" value="MAJOR FACILITATOR SUPERFAMILY (MFS) PROFILE DOMAIN-CONTAINING PROTEIN"/>
    <property type="match status" value="1"/>
</dbReference>
<evidence type="ECO:0000256" key="2">
    <source>
        <dbReference type="ARBA" id="ARBA00008335"/>
    </source>
</evidence>
<reference evidence="10" key="1">
    <citation type="submission" date="2017-03" db="EMBL/GenBank/DDBJ databases">
        <title>Genomes of endolithic fungi from Antarctica.</title>
        <authorList>
            <person name="Coleine C."/>
            <person name="Masonjones S."/>
            <person name="Stajich J.E."/>
        </authorList>
    </citation>
    <scope>NUCLEOTIDE SEQUENCE [LARGE SCALE GENOMIC DNA]</scope>
    <source>
        <strain evidence="10">CCFEE 5527</strain>
    </source>
</reference>
<feature type="transmembrane region" description="Helical" evidence="7">
    <location>
        <begin position="234"/>
        <end position="262"/>
    </location>
</feature>
<dbReference type="InterPro" id="IPR020846">
    <property type="entry name" value="MFS_dom"/>
</dbReference>
<protein>
    <recommendedName>
        <fullName evidence="8">Major facilitator superfamily (MFS) profile domain-containing protein</fullName>
    </recommendedName>
</protein>
<name>A0A1V8T3P2_9PEZI</name>
<dbReference type="PANTHER" id="PTHR23502">
    <property type="entry name" value="MAJOR FACILITATOR SUPERFAMILY"/>
    <property type="match status" value="1"/>
</dbReference>
<dbReference type="InterPro" id="IPR011701">
    <property type="entry name" value="MFS"/>
</dbReference>
<feature type="region of interest" description="Disordered" evidence="6">
    <location>
        <begin position="519"/>
        <end position="542"/>
    </location>
</feature>
<feature type="transmembrane region" description="Helical" evidence="7">
    <location>
        <begin position="483"/>
        <end position="505"/>
    </location>
</feature>
<dbReference type="Gene3D" id="1.20.1250.20">
    <property type="entry name" value="MFS general substrate transporter like domains"/>
    <property type="match status" value="1"/>
</dbReference>